<dbReference type="PANTHER" id="PTHR33112:SF16">
    <property type="entry name" value="HETEROKARYON INCOMPATIBILITY DOMAIN-CONTAINING PROTEIN"/>
    <property type="match status" value="1"/>
</dbReference>
<dbReference type="EMBL" id="BQXU01000001">
    <property type="protein sequence ID" value="GKT40320.1"/>
    <property type="molecule type" value="Genomic_DNA"/>
</dbReference>
<keyword evidence="3" id="KW-1185">Reference proteome</keyword>
<dbReference type="AlphaFoldDB" id="A0AA37L507"/>
<proteinExistence type="predicted"/>
<dbReference type="GeneID" id="73321303"/>
<comment type="caution">
    <text evidence="2">The sequence shown here is derived from an EMBL/GenBank/DDBJ whole genome shotgun (WGS) entry which is preliminary data.</text>
</comment>
<name>A0AA37L507_9PEZI</name>
<dbReference type="Proteomes" id="UP001055115">
    <property type="component" value="Unassembled WGS sequence"/>
</dbReference>
<feature type="domain" description="Heterokaryon incompatibility" evidence="1">
    <location>
        <begin position="2"/>
        <end position="92"/>
    </location>
</feature>
<dbReference type="Pfam" id="PF06985">
    <property type="entry name" value="HET"/>
    <property type="match status" value="1"/>
</dbReference>
<dbReference type="RefSeq" id="XP_049122670.1">
    <property type="nucleotide sequence ID" value="XM_049266713.1"/>
</dbReference>
<gene>
    <name evidence="2" type="ORF">ColSpa_00501</name>
</gene>
<organism evidence="2 3">
    <name type="scientific">Colletotrichum spaethianum</name>
    <dbReference type="NCBI Taxonomy" id="700344"/>
    <lineage>
        <taxon>Eukaryota</taxon>
        <taxon>Fungi</taxon>
        <taxon>Dikarya</taxon>
        <taxon>Ascomycota</taxon>
        <taxon>Pezizomycotina</taxon>
        <taxon>Sordariomycetes</taxon>
        <taxon>Hypocreomycetidae</taxon>
        <taxon>Glomerellales</taxon>
        <taxon>Glomerellaceae</taxon>
        <taxon>Colletotrichum</taxon>
        <taxon>Colletotrichum spaethianum species complex</taxon>
    </lineage>
</organism>
<dbReference type="InterPro" id="IPR010730">
    <property type="entry name" value="HET"/>
</dbReference>
<sequence>MQDSVEDWQTQASLMYEVYRNAFICISVLGAADDATGCFFNRDIEDVKPSVVTLSLDGTSPARSYLNDKEIYRWQDRFASEPLARRAWVVQERLLAPRTLHFGSSQTYWECHEETCCETDPDYDWWRVALYGDSSKIQSSWKGLIGMKRLYAQDPVFALTEDWGNIARVYGSCQLTNSRDKLVEISAIAKDMKKSLQSLGEPARYLAGIWGQWLPRSLLWFIIPTTAGDERPRPYRAPSWSWASVNGDVRTGETSHLDDLTMLLSSVSDAEATPLTNDDTGQVHGGTVTLKGKLVVAKLDNCTHGPWKAESDGVMNLWQVDGFETTDGTTIECDVRPADDIRQNCYYGSVLFDTEQDMCRDVLFLPISVSLFEGPNYQYSGLLLSKAEHGYRRLGLMNVGMAGEQERGAWLNEITERELHIE</sequence>
<evidence type="ECO:0000259" key="1">
    <source>
        <dbReference type="Pfam" id="PF06985"/>
    </source>
</evidence>
<evidence type="ECO:0000313" key="2">
    <source>
        <dbReference type="EMBL" id="GKT40320.1"/>
    </source>
</evidence>
<accession>A0AA37L507</accession>
<reference evidence="2 3" key="1">
    <citation type="submission" date="2022-03" db="EMBL/GenBank/DDBJ databases">
        <title>Genome data of Colletotrichum spp.</title>
        <authorList>
            <person name="Utami Y.D."/>
            <person name="Hiruma K."/>
        </authorList>
    </citation>
    <scope>NUCLEOTIDE SEQUENCE [LARGE SCALE GENOMIC DNA]</scope>
    <source>
        <strain evidence="2 3">MAFF 239500</strain>
    </source>
</reference>
<evidence type="ECO:0000313" key="3">
    <source>
        <dbReference type="Proteomes" id="UP001055115"/>
    </source>
</evidence>
<dbReference type="PANTHER" id="PTHR33112">
    <property type="entry name" value="DOMAIN PROTEIN, PUTATIVE-RELATED"/>
    <property type="match status" value="1"/>
</dbReference>
<protein>
    <recommendedName>
        <fullName evidence="1">Heterokaryon incompatibility domain-containing protein</fullName>
    </recommendedName>
</protein>